<proteinExistence type="predicted"/>
<accession>A0A250FSB9</accession>
<dbReference type="KEGG" id="cgh:CGC50_13320"/>
<gene>
    <name evidence="2" type="ORF">CGC50_13320</name>
</gene>
<evidence type="ECO:0000313" key="2">
    <source>
        <dbReference type="EMBL" id="ATA88030.1"/>
    </source>
</evidence>
<feature type="transmembrane region" description="Helical" evidence="1">
    <location>
        <begin position="110"/>
        <end position="129"/>
    </location>
</feature>
<dbReference type="AlphaFoldDB" id="A0A250FSB9"/>
<evidence type="ECO:0000313" key="3">
    <source>
        <dbReference type="Proteomes" id="UP000217250"/>
    </source>
</evidence>
<dbReference type="RefSeq" id="WP_095911196.1">
    <property type="nucleotide sequence ID" value="NZ_CP022386.1"/>
</dbReference>
<feature type="transmembrane region" description="Helical" evidence="1">
    <location>
        <begin position="84"/>
        <end position="104"/>
    </location>
</feature>
<evidence type="ECO:0000256" key="1">
    <source>
        <dbReference type="SAM" id="Phobius"/>
    </source>
</evidence>
<organism evidence="2 3">
    <name type="scientific">Capnocytophaga gingivalis</name>
    <dbReference type="NCBI Taxonomy" id="1017"/>
    <lineage>
        <taxon>Bacteria</taxon>
        <taxon>Pseudomonadati</taxon>
        <taxon>Bacteroidota</taxon>
        <taxon>Flavobacteriia</taxon>
        <taxon>Flavobacteriales</taxon>
        <taxon>Flavobacteriaceae</taxon>
        <taxon>Capnocytophaga</taxon>
    </lineage>
</organism>
<dbReference type="GeneID" id="84809519"/>
<dbReference type="Proteomes" id="UP000217250">
    <property type="component" value="Chromosome"/>
</dbReference>
<keyword evidence="1" id="KW-0472">Membrane</keyword>
<dbReference type="EMBL" id="CP022386">
    <property type="protein sequence ID" value="ATA88030.1"/>
    <property type="molecule type" value="Genomic_DNA"/>
</dbReference>
<protein>
    <submittedName>
        <fullName evidence="2">Uncharacterized protein</fullName>
    </submittedName>
</protein>
<keyword evidence="1" id="KW-0812">Transmembrane</keyword>
<name>A0A250FSB9_9FLAO</name>
<keyword evidence="1" id="KW-1133">Transmembrane helix</keyword>
<reference evidence="3" key="1">
    <citation type="submission" date="2017-06" db="EMBL/GenBank/DDBJ databases">
        <title>Capnocytophaga spp. assemblies.</title>
        <authorList>
            <person name="Gulvik C.A."/>
        </authorList>
    </citation>
    <scope>NUCLEOTIDE SEQUENCE [LARGE SCALE GENOMIC DNA]</scope>
    <source>
        <strain evidence="3">H1496</strain>
    </source>
</reference>
<feature type="transmembrane region" description="Helical" evidence="1">
    <location>
        <begin position="161"/>
        <end position="180"/>
    </location>
</feature>
<sequence>MKEESDIPLLKSYNKDTTVIETDPFMEKEIDELIRAYAQPQEIIRRLRDVGYSEEEVRQSYKFQFYCEILKQIQKDKEEEKAELRLSIPFIVSLVVFSLFSLAATIGIFFSVYFIFLALPLWVLTYGFYKLNKLSIIIWGILLLILSILGCIALFSGSGKVFAAFVPVGTALLNYLTDLLKRS</sequence>
<feature type="transmembrane region" description="Helical" evidence="1">
    <location>
        <begin position="136"/>
        <end position="155"/>
    </location>
</feature>